<dbReference type="NCBIfam" id="TIGR04056">
    <property type="entry name" value="OMP_RagA_SusC"/>
    <property type="match status" value="1"/>
</dbReference>
<dbReference type="SUPFAM" id="SSF49464">
    <property type="entry name" value="Carboxypeptidase regulatory domain-like"/>
    <property type="match status" value="1"/>
</dbReference>
<feature type="domain" description="Secretin/TonB short N-terminal" evidence="8">
    <location>
        <begin position="67"/>
        <end position="119"/>
    </location>
</feature>
<evidence type="ECO:0000256" key="6">
    <source>
        <dbReference type="ARBA" id="ARBA00023237"/>
    </source>
</evidence>
<dbReference type="Gene3D" id="2.60.40.1120">
    <property type="entry name" value="Carboxypeptidase-like, regulatory domain"/>
    <property type="match status" value="1"/>
</dbReference>
<dbReference type="InterPro" id="IPR039426">
    <property type="entry name" value="TonB-dep_rcpt-like"/>
</dbReference>
<evidence type="ECO:0000256" key="7">
    <source>
        <dbReference type="PROSITE-ProRule" id="PRU01360"/>
    </source>
</evidence>
<proteinExistence type="inferred from homology"/>
<keyword evidence="2 7" id="KW-0813">Transport</keyword>
<dbReference type="Gene3D" id="2.40.170.20">
    <property type="entry name" value="TonB-dependent receptor, beta-barrel domain"/>
    <property type="match status" value="1"/>
</dbReference>
<sequence>MKKIKYDQALGWSVLHKLRVFMKLWFFLLTPLGILLASPAKTQTLTMELKNVPLRQALLQVEKKSGYSFFYNDSFADLDKPISIQVQNESIKNVLEILLTPTNLSYKFMDGKLIVIAPKSLITPKSSLEKVTIKGVVTGASDKQPLPAVTVSIKGQPKGTTTNANGEYTIEAETGQTLVFSFIGYNTQEVLVGNKTQIDIALEAATTLLNEVTVVSTGYQDIEKRLFTGSVVKLDGAEVKTAGTTDVGRMLQGRAAGVSVQNVSGTFGAAPKIRVRGATSINGDNKPLWVIDGVILEDVVNVSTEQLTTGDASTLIGSSVAGLNSDDIESISILKDASATALYGARAKDGVIVIKTKKGQTGKPQFTYTGNFSTYLKPTYNSFNIMNSVDQMSVYAEMERKGLLNHSDLSKIPNGGVYKKMYDIINQNYDETTGEYELINDDASRRKFLQRYALANTDWFDVLFKNSFVQEHSLGFSSGTEAAQFYFSGSYYDDKGWTIADQVKRYTANARGMFKLSDKLTIGIITSGSVRDQHAPGTVTRLANMVEGSYDRDFDINPFSYAINTSRVLTPYNQKGQLEYFTRNYAPFNIINEINQNYIDLNQLDMRIQGELGYKLGKGVKYDFLGAVRYVKNTTEHKVEENSNMAEAYRANGSQSIRIGNKFLYYNPDYPNLDPVIVLPQGGFYNRTDDQMVSYYFKNQFSWSYVFNTLHTINMVAGQEIRQVDRQNSFNNGYGYQYGKGGVAYTDYLAIKQLLEGNFNYYGMSNTYDRYASFYAGGTYSFKEKYIANGTIRMDGSNKLGASKTARWLPTWNISGAWNLDTEDFLHDLTAINVLTLKAGYGLTANAGNATNSSVVYRSGTTRRPYLNETESQIGIESLENSDLTWEKQYETNIGLNLGLFNRLTITADYYRRRQFDLIGVIKTSGIGGEAYKAVNYADMKSHGVDLSVGGTVLKGSHWSWNSTFIFSQNKNKITDLKNQPRIIDLVFPDGGAKEGYPVRSLFSVDFKGLDPNSGIPLFTDHTGEKSSNVYLQSTSTQYLKYEGPIDPPITGGFSNIFTYKNLTLNVFLAYQTGNKIRLNPAFKSYYTDLDATPKEFNDRWLVPGDEQVTPIPSILDAVTLQQLGAVYPYNTYNYSTARTADGTFIRLRTVSLMYTLPERLLRGFSIKNASLGITGTNLLLLYSDKKLYGQDPEFFASGGVALPVAKQITATLKLSF</sequence>
<comment type="caution">
    <text evidence="9">The sequence shown here is derived from an EMBL/GenBank/DDBJ whole genome shotgun (WGS) entry which is preliminary data.</text>
</comment>
<dbReference type="RefSeq" id="WP_314510671.1">
    <property type="nucleotide sequence ID" value="NZ_JASJOU010000003.1"/>
</dbReference>
<reference evidence="9" key="1">
    <citation type="submission" date="2023-05" db="EMBL/GenBank/DDBJ databases">
        <authorList>
            <person name="Zhang X."/>
        </authorList>
    </citation>
    <scope>NUCLEOTIDE SEQUENCE</scope>
    <source>
        <strain evidence="9">BD1B2-1</strain>
    </source>
</reference>
<dbReference type="Pfam" id="PF13715">
    <property type="entry name" value="CarbopepD_reg_2"/>
    <property type="match status" value="1"/>
</dbReference>
<dbReference type="SUPFAM" id="SSF56935">
    <property type="entry name" value="Porins"/>
    <property type="match status" value="1"/>
</dbReference>
<dbReference type="Pfam" id="PF07715">
    <property type="entry name" value="Plug"/>
    <property type="match status" value="1"/>
</dbReference>
<evidence type="ECO:0000313" key="9">
    <source>
        <dbReference type="EMBL" id="MDJ1501177.1"/>
    </source>
</evidence>
<keyword evidence="4 7" id="KW-0812">Transmembrane</keyword>
<evidence type="ECO:0000256" key="5">
    <source>
        <dbReference type="ARBA" id="ARBA00023136"/>
    </source>
</evidence>
<dbReference type="InterPro" id="IPR037066">
    <property type="entry name" value="Plug_dom_sf"/>
</dbReference>
<accession>A0AAE3R407</accession>
<protein>
    <submittedName>
        <fullName evidence="9">SusC/RagA family TonB-linked outer membrane protein</fullName>
    </submittedName>
</protein>
<dbReference type="GO" id="GO:0009279">
    <property type="term" value="C:cell outer membrane"/>
    <property type="evidence" value="ECO:0007669"/>
    <property type="project" value="UniProtKB-SubCell"/>
</dbReference>
<keyword evidence="5 7" id="KW-0472">Membrane</keyword>
<dbReference type="AlphaFoldDB" id="A0AAE3R407"/>
<evidence type="ECO:0000259" key="8">
    <source>
        <dbReference type="SMART" id="SM00965"/>
    </source>
</evidence>
<keyword evidence="6 7" id="KW-0998">Cell outer membrane</keyword>
<organism evidence="9 10">
    <name type="scientific">Xanthocytophaga agilis</name>
    <dbReference type="NCBI Taxonomy" id="3048010"/>
    <lineage>
        <taxon>Bacteria</taxon>
        <taxon>Pseudomonadati</taxon>
        <taxon>Bacteroidota</taxon>
        <taxon>Cytophagia</taxon>
        <taxon>Cytophagales</taxon>
        <taxon>Rhodocytophagaceae</taxon>
        <taxon>Xanthocytophaga</taxon>
    </lineage>
</organism>
<dbReference type="Pfam" id="PF07660">
    <property type="entry name" value="STN"/>
    <property type="match status" value="1"/>
</dbReference>
<dbReference type="Proteomes" id="UP001232063">
    <property type="component" value="Unassembled WGS sequence"/>
</dbReference>
<dbReference type="InterPro" id="IPR012910">
    <property type="entry name" value="Plug_dom"/>
</dbReference>
<dbReference type="PROSITE" id="PS52016">
    <property type="entry name" value="TONB_DEPENDENT_REC_3"/>
    <property type="match status" value="1"/>
</dbReference>
<dbReference type="InterPro" id="IPR011662">
    <property type="entry name" value="Secretin/TonB_short_N"/>
</dbReference>
<dbReference type="Gene3D" id="2.170.130.10">
    <property type="entry name" value="TonB-dependent receptor, plug domain"/>
    <property type="match status" value="1"/>
</dbReference>
<dbReference type="InterPro" id="IPR008969">
    <property type="entry name" value="CarboxyPept-like_regulatory"/>
</dbReference>
<keyword evidence="3 7" id="KW-1134">Transmembrane beta strand</keyword>
<evidence type="ECO:0000256" key="2">
    <source>
        <dbReference type="ARBA" id="ARBA00022448"/>
    </source>
</evidence>
<gene>
    <name evidence="9" type="ORF">QNI22_10985</name>
</gene>
<name>A0AAE3R407_9BACT</name>
<comment type="similarity">
    <text evidence="7">Belongs to the TonB-dependent receptor family.</text>
</comment>
<dbReference type="InterPro" id="IPR023997">
    <property type="entry name" value="TonB-dep_OMP_SusC/RagA_CS"/>
</dbReference>
<comment type="subcellular location">
    <subcellularLocation>
        <location evidence="1 7">Cell outer membrane</location>
        <topology evidence="1 7">Multi-pass membrane protein</topology>
    </subcellularLocation>
</comment>
<evidence type="ECO:0000256" key="1">
    <source>
        <dbReference type="ARBA" id="ARBA00004571"/>
    </source>
</evidence>
<dbReference type="NCBIfam" id="TIGR04057">
    <property type="entry name" value="SusC_RagA_signa"/>
    <property type="match status" value="1"/>
</dbReference>
<evidence type="ECO:0000313" key="10">
    <source>
        <dbReference type="Proteomes" id="UP001232063"/>
    </source>
</evidence>
<dbReference type="SMART" id="SM00965">
    <property type="entry name" value="STN"/>
    <property type="match status" value="1"/>
</dbReference>
<keyword evidence="10" id="KW-1185">Reference proteome</keyword>
<dbReference type="InterPro" id="IPR023996">
    <property type="entry name" value="TonB-dep_OMP_SusC/RagA"/>
</dbReference>
<evidence type="ECO:0000256" key="4">
    <source>
        <dbReference type="ARBA" id="ARBA00022692"/>
    </source>
</evidence>
<dbReference type="EMBL" id="JASJOU010000003">
    <property type="protein sequence ID" value="MDJ1501177.1"/>
    <property type="molecule type" value="Genomic_DNA"/>
</dbReference>
<evidence type="ECO:0000256" key="3">
    <source>
        <dbReference type="ARBA" id="ARBA00022452"/>
    </source>
</evidence>
<dbReference type="InterPro" id="IPR036942">
    <property type="entry name" value="Beta-barrel_TonB_sf"/>
</dbReference>